<dbReference type="Pfam" id="PF19054">
    <property type="entry name" value="DUF5753"/>
    <property type="match status" value="1"/>
</dbReference>
<dbReference type="CDD" id="cd00093">
    <property type="entry name" value="HTH_XRE"/>
    <property type="match status" value="1"/>
</dbReference>
<evidence type="ECO:0000313" key="3">
    <source>
        <dbReference type="Proteomes" id="UP000530234"/>
    </source>
</evidence>
<dbReference type="InterPro" id="IPR010982">
    <property type="entry name" value="Lambda_DNA-bd_dom_sf"/>
</dbReference>
<evidence type="ECO:0000259" key="1">
    <source>
        <dbReference type="PROSITE" id="PS50943"/>
    </source>
</evidence>
<dbReference type="RefSeq" id="WP_182660863.1">
    <property type="nucleotide sequence ID" value="NZ_VKHS01000063.1"/>
</dbReference>
<protein>
    <submittedName>
        <fullName evidence="2">Helix-turn-helix domain-containing protein</fullName>
    </submittedName>
</protein>
<evidence type="ECO:0000313" key="2">
    <source>
        <dbReference type="EMBL" id="MBB0228900.1"/>
    </source>
</evidence>
<feature type="domain" description="HTH cro/C1-type" evidence="1">
    <location>
        <begin position="20"/>
        <end position="73"/>
    </location>
</feature>
<dbReference type="Pfam" id="PF13560">
    <property type="entry name" value="HTH_31"/>
    <property type="match status" value="1"/>
</dbReference>
<proteinExistence type="predicted"/>
<keyword evidence="3" id="KW-1185">Reference proteome</keyword>
<dbReference type="PROSITE" id="PS50943">
    <property type="entry name" value="HTH_CROC1"/>
    <property type="match status" value="1"/>
</dbReference>
<gene>
    <name evidence="2" type="ORF">FOE67_05070</name>
</gene>
<dbReference type="EMBL" id="VKHS01000063">
    <property type="protein sequence ID" value="MBB0228900.1"/>
    <property type="molecule type" value="Genomic_DNA"/>
</dbReference>
<dbReference type="SMART" id="SM00530">
    <property type="entry name" value="HTH_XRE"/>
    <property type="match status" value="1"/>
</dbReference>
<dbReference type="InterPro" id="IPR043917">
    <property type="entry name" value="DUF5753"/>
</dbReference>
<dbReference type="Proteomes" id="UP000530234">
    <property type="component" value="Unassembled WGS sequence"/>
</dbReference>
<accession>A0A7W3T0X9</accession>
<comment type="caution">
    <text evidence="2">The sequence shown here is derived from an EMBL/GenBank/DDBJ whole genome shotgun (WGS) entry which is preliminary data.</text>
</comment>
<organism evidence="2 3">
    <name type="scientific">Streptomyces calidiresistens</name>
    <dbReference type="NCBI Taxonomy" id="1485586"/>
    <lineage>
        <taxon>Bacteria</taxon>
        <taxon>Bacillati</taxon>
        <taxon>Actinomycetota</taxon>
        <taxon>Actinomycetes</taxon>
        <taxon>Kitasatosporales</taxon>
        <taxon>Streptomycetaceae</taxon>
        <taxon>Streptomyces</taxon>
    </lineage>
</organism>
<dbReference type="SUPFAM" id="SSF47413">
    <property type="entry name" value="lambda repressor-like DNA-binding domains"/>
    <property type="match status" value="1"/>
</dbReference>
<dbReference type="GO" id="GO:0003677">
    <property type="term" value="F:DNA binding"/>
    <property type="evidence" value="ECO:0007669"/>
    <property type="project" value="InterPro"/>
</dbReference>
<reference evidence="3" key="1">
    <citation type="submission" date="2019-10" db="EMBL/GenBank/DDBJ databases">
        <title>Streptomyces sp. nov., a novel actinobacterium isolated from alkaline environment.</title>
        <authorList>
            <person name="Golinska P."/>
        </authorList>
    </citation>
    <scope>NUCLEOTIDE SEQUENCE [LARGE SCALE GENOMIC DNA]</scope>
    <source>
        <strain evidence="3">DSM 42108</strain>
    </source>
</reference>
<sequence>MDARHDDSPPTTAGLIPQQLKNLRRTLDLSQRALSARIRYAPSHIADVERGRRLPSEDMARALDELFAPPLPFTSLLATAQSELVADYGRMIVQRENDAVRIQAFTSSVIPGLLQTEEYARELLSKGLPRESPESIAARVEARMARKKIFDREDPPLYRVVMDECALMRRLATNTAMCKQFRFLLDIAAHSHVTIQILPVARGIHAMQGGSLTVLSLHDGSTVATVESFKSGDPTDSPSRVSELLETLDTAKVDALTPADSLTVIQRYLEECENAA</sequence>
<name>A0A7W3T0X9_9ACTN</name>
<dbReference type="Gene3D" id="1.10.260.40">
    <property type="entry name" value="lambda repressor-like DNA-binding domains"/>
    <property type="match status" value="1"/>
</dbReference>
<dbReference type="AlphaFoldDB" id="A0A7W3T0X9"/>
<dbReference type="InterPro" id="IPR001387">
    <property type="entry name" value="Cro/C1-type_HTH"/>
</dbReference>